<dbReference type="PANTHER" id="PTHR11439:SF467">
    <property type="entry name" value="INTEGRASE CATALYTIC DOMAIN-CONTAINING PROTEIN"/>
    <property type="match status" value="1"/>
</dbReference>
<evidence type="ECO:0000256" key="1">
    <source>
        <dbReference type="ARBA" id="ARBA00022750"/>
    </source>
</evidence>
<dbReference type="Pfam" id="PF13976">
    <property type="entry name" value="gag_pre-integrs"/>
    <property type="match status" value="1"/>
</dbReference>
<proteinExistence type="predicted"/>
<evidence type="ECO:0000259" key="5">
    <source>
        <dbReference type="Pfam" id="PF22936"/>
    </source>
</evidence>
<dbReference type="InterPro" id="IPR025724">
    <property type="entry name" value="GAG-pre-integrase_dom"/>
</dbReference>
<keyword evidence="2" id="KW-0812">Transmembrane</keyword>
<evidence type="ECO:0000256" key="2">
    <source>
        <dbReference type="SAM" id="Phobius"/>
    </source>
</evidence>
<feature type="transmembrane region" description="Helical" evidence="2">
    <location>
        <begin position="294"/>
        <end position="327"/>
    </location>
</feature>
<dbReference type="CDD" id="cd09272">
    <property type="entry name" value="RNase_HI_RT_Ty1"/>
    <property type="match status" value="1"/>
</dbReference>
<organism evidence="6">
    <name type="scientific">Fagus sylvatica</name>
    <name type="common">Beechnut</name>
    <dbReference type="NCBI Taxonomy" id="28930"/>
    <lineage>
        <taxon>Eukaryota</taxon>
        <taxon>Viridiplantae</taxon>
        <taxon>Streptophyta</taxon>
        <taxon>Embryophyta</taxon>
        <taxon>Tracheophyta</taxon>
        <taxon>Spermatophyta</taxon>
        <taxon>Magnoliopsida</taxon>
        <taxon>eudicotyledons</taxon>
        <taxon>Gunneridae</taxon>
        <taxon>Pentapetalae</taxon>
        <taxon>rosids</taxon>
        <taxon>fabids</taxon>
        <taxon>Fagales</taxon>
        <taxon>Fagaceae</taxon>
        <taxon>Fagus</taxon>
    </lineage>
</organism>
<dbReference type="Pfam" id="PF22936">
    <property type="entry name" value="Pol_BBD"/>
    <property type="match status" value="1"/>
</dbReference>
<accession>A0A2N9FHR6</accession>
<keyword evidence="2" id="KW-0472">Membrane</keyword>
<dbReference type="AlphaFoldDB" id="A0A2N9FHR6"/>
<feature type="domain" description="GAG-pre-integrase" evidence="4">
    <location>
        <begin position="247"/>
        <end position="291"/>
    </location>
</feature>
<feature type="domain" description="Reverse transcriptase Ty1/copia-type" evidence="3">
    <location>
        <begin position="558"/>
        <end position="681"/>
    </location>
</feature>
<reference evidence="6" key="1">
    <citation type="submission" date="2018-02" db="EMBL/GenBank/DDBJ databases">
        <authorList>
            <person name="Cohen D.B."/>
            <person name="Kent A.D."/>
        </authorList>
    </citation>
    <scope>NUCLEOTIDE SEQUENCE</scope>
</reference>
<dbReference type="InterPro" id="IPR054722">
    <property type="entry name" value="PolX-like_BBD"/>
</dbReference>
<dbReference type="EMBL" id="OIVN01000877">
    <property type="protein sequence ID" value="SPC86782.1"/>
    <property type="molecule type" value="Genomic_DNA"/>
</dbReference>
<evidence type="ECO:0000313" key="6">
    <source>
        <dbReference type="EMBL" id="SPC86782.1"/>
    </source>
</evidence>
<keyword evidence="1" id="KW-0645">Protease</keyword>
<feature type="domain" description="Retrovirus-related Pol polyprotein from transposon TNT 1-94-like beta-barrel" evidence="5">
    <location>
        <begin position="143"/>
        <end position="215"/>
    </location>
</feature>
<dbReference type="InterPro" id="IPR043502">
    <property type="entry name" value="DNA/RNA_pol_sf"/>
</dbReference>
<dbReference type="Pfam" id="PF07727">
    <property type="entry name" value="RVT_2"/>
    <property type="match status" value="1"/>
</dbReference>
<protein>
    <recommendedName>
        <fullName evidence="7">Reverse transcriptase Ty1/copia-type domain-containing protein</fullName>
    </recommendedName>
</protein>
<keyword evidence="1" id="KW-0064">Aspartyl protease</keyword>
<dbReference type="InterPro" id="IPR013103">
    <property type="entry name" value="RVT_2"/>
</dbReference>
<dbReference type="PANTHER" id="PTHR11439">
    <property type="entry name" value="GAG-POL-RELATED RETROTRANSPOSON"/>
    <property type="match status" value="1"/>
</dbReference>
<sequence length="898" mass="99195">MVMVARNTSLFKDDDMPKSSSLVSNSGGRVNFRGGFRGGCGFRGGRGDKRCDHCGKTNHTEPYCWVKNGKPDYLNKVIDGATRPQSTSTPFGHVASRSGSYDALITQLSELVQLLRVALSSSSVATLADSGNVAGVAHSSPSWVIDSGANKHISGILSLFSDFLPIKHHIVLADGSSRPVLGKGVLHPTSSLSLPSSLFVPDSPFNLLSVSQLTKALQCSITFDPTSCVFQDLKTKEMIGSGHEKNGLYYLDPDNSASPTFSASALSATVSPFQWHFRLGHPSLAKLKSLHFLFYILNVLYSCLLLVCLVVLPLFMSLILVVINYLLDLSTPFFSSPGQCLSPDLISSREGEGSFSSPTLPIPLLSPPQVPMASPANPPLQVYQRSQDRHIVSYRPDTTSSLSEVPTPSSSILETDDLPIALRRGKRTCTQHPIAHFLSYNRVSPCLHSFACTLSSISIPSSYKQALSLSGWKYAMDEEMSALHKNQTWELTALPSGKQTVGCRWVYTIKYLPDGSVERLKARLVAKGYTQTYGVDYLETFSPVARLNSVRILLSVAALYGLKQSPHAWFDRFSAVVLGYGFQRSTSDHSVFVCHSSNGTIVLIVYVDDIIIFGSDSTSIADLKTYLSKHFHTKDLGALRYFLGIEVARSFQGIFLSQRKYVLDLLSETGLLGAHPTDTPMDSTVKLDGEHGELFSDVGRYRHLVGKLIYLTITRPDITYVVGVVNQYMHAPRQPHYEAIYRFSDADWAGSRSDRRSTSGYCTFVGGNLVTWRSKNQNIVARSSAKAEYRAMAHTASEMLWVCSLLRDLGIDVPTPMQMFCDNQAAIFIANNPVFHERTKHIEVDCHFIRDLLMRQQIVTPYVHFDDQLGDILMKPLARASFQRMSFKLGMFDIYAPA</sequence>
<keyword evidence="2" id="KW-1133">Transmembrane helix</keyword>
<evidence type="ECO:0008006" key="7">
    <source>
        <dbReference type="Google" id="ProtNLM"/>
    </source>
</evidence>
<keyword evidence="1" id="KW-0378">Hydrolase</keyword>
<name>A0A2N9FHR6_FAGSY</name>
<dbReference type="SUPFAM" id="SSF56672">
    <property type="entry name" value="DNA/RNA polymerases"/>
    <property type="match status" value="1"/>
</dbReference>
<dbReference type="GO" id="GO:0004190">
    <property type="term" value="F:aspartic-type endopeptidase activity"/>
    <property type="evidence" value="ECO:0007669"/>
    <property type="project" value="UniProtKB-KW"/>
</dbReference>
<evidence type="ECO:0000259" key="3">
    <source>
        <dbReference type="Pfam" id="PF07727"/>
    </source>
</evidence>
<evidence type="ECO:0000259" key="4">
    <source>
        <dbReference type="Pfam" id="PF13976"/>
    </source>
</evidence>
<gene>
    <name evidence="6" type="ORF">FSB_LOCUS14664</name>
</gene>